<evidence type="ECO:0000259" key="1">
    <source>
        <dbReference type="PROSITE" id="PS50801"/>
    </source>
</evidence>
<reference evidence="2 3" key="1">
    <citation type="submission" date="2020-03" db="EMBL/GenBank/DDBJ databases">
        <title>WGS of the type strain of Planosporangium spp.</title>
        <authorList>
            <person name="Thawai C."/>
        </authorList>
    </citation>
    <scope>NUCLEOTIDE SEQUENCE [LARGE SCALE GENOMIC DNA]</scope>
    <source>
        <strain evidence="2 3">TBRC 5610</strain>
    </source>
</reference>
<dbReference type="EMBL" id="JAATVY010000015">
    <property type="protein sequence ID" value="NJC72014.1"/>
    <property type="molecule type" value="Genomic_DNA"/>
</dbReference>
<dbReference type="Pfam" id="PF01740">
    <property type="entry name" value="STAS"/>
    <property type="match status" value="1"/>
</dbReference>
<dbReference type="Proteomes" id="UP000722989">
    <property type="component" value="Unassembled WGS sequence"/>
</dbReference>
<feature type="domain" description="STAS" evidence="1">
    <location>
        <begin position="18"/>
        <end position="101"/>
    </location>
</feature>
<dbReference type="Gene3D" id="3.30.750.24">
    <property type="entry name" value="STAS domain"/>
    <property type="match status" value="1"/>
</dbReference>
<name>A0ABX0Y0Y0_9ACTN</name>
<sequence>MAVGNVLVSPTCPDSSAVAVRLQGEIDAAAGADLRSILIDVIMHCRPARILIDLREVTAVDASVIGTLQAAYDLARDADLAFAIDSDGSPLAAELGRMDLP</sequence>
<dbReference type="InterPro" id="IPR036513">
    <property type="entry name" value="STAS_dom_sf"/>
</dbReference>
<dbReference type="PROSITE" id="PS50801">
    <property type="entry name" value="STAS"/>
    <property type="match status" value="1"/>
</dbReference>
<dbReference type="RefSeq" id="WP_167926922.1">
    <property type="nucleotide sequence ID" value="NZ_JAATVY010000015.1"/>
</dbReference>
<protein>
    <submittedName>
        <fullName evidence="2">STAS domain-containing protein</fullName>
    </submittedName>
</protein>
<gene>
    <name evidence="2" type="ORF">HC031_20170</name>
</gene>
<dbReference type="InterPro" id="IPR002645">
    <property type="entry name" value="STAS_dom"/>
</dbReference>
<evidence type="ECO:0000313" key="2">
    <source>
        <dbReference type="EMBL" id="NJC72014.1"/>
    </source>
</evidence>
<proteinExistence type="predicted"/>
<comment type="caution">
    <text evidence="2">The sequence shown here is derived from an EMBL/GenBank/DDBJ whole genome shotgun (WGS) entry which is preliminary data.</text>
</comment>
<evidence type="ECO:0000313" key="3">
    <source>
        <dbReference type="Proteomes" id="UP000722989"/>
    </source>
</evidence>
<organism evidence="2 3">
    <name type="scientific">Planosporangium thailandense</name>
    <dbReference type="NCBI Taxonomy" id="765197"/>
    <lineage>
        <taxon>Bacteria</taxon>
        <taxon>Bacillati</taxon>
        <taxon>Actinomycetota</taxon>
        <taxon>Actinomycetes</taxon>
        <taxon>Micromonosporales</taxon>
        <taxon>Micromonosporaceae</taxon>
        <taxon>Planosporangium</taxon>
    </lineage>
</organism>
<dbReference type="SUPFAM" id="SSF52091">
    <property type="entry name" value="SpoIIaa-like"/>
    <property type="match status" value="1"/>
</dbReference>
<keyword evidence="3" id="KW-1185">Reference proteome</keyword>
<accession>A0ABX0Y0Y0</accession>